<dbReference type="PANTHER" id="PTHR23427:SF2">
    <property type="entry name" value="SURFEIT LOCUS PROTEIN 1"/>
    <property type="match status" value="1"/>
</dbReference>
<dbReference type="InterPro" id="IPR045214">
    <property type="entry name" value="Surf1/Surf4"/>
</dbReference>
<evidence type="ECO:0000256" key="3">
    <source>
        <dbReference type="ARBA" id="ARBA00022692"/>
    </source>
</evidence>
<evidence type="ECO:0000256" key="6">
    <source>
        <dbReference type="RuleBase" id="RU363076"/>
    </source>
</evidence>
<dbReference type="CDD" id="cd06662">
    <property type="entry name" value="SURF1"/>
    <property type="match status" value="1"/>
</dbReference>
<keyword evidence="4 6" id="KW-1133">Transmembrane helix</keyword>
<comment type="similarity">
    <text evidence="2 6">Belongs to the SURF1 family.</text>
</comment>
<gene>
    <name evidence="7" type="ORF">U0C82_13845</name>
</gene>
<dbReference type="EMBL" id="JAXLPB010000004">
    <property type="protein sequence ID" value="MDY8110221.1"/>
    <property type="molecule type" value="Genomic_DNA"/>
</dbReference>
<accession>A0ABU5I4A4</accession>
<feature type="transmembrane region" description="Helical" evidence="6">
    <location>
        <begin position="209"/>
        <end position="230"/>
    </location>
</feature>
<protein>
    <recommendedName>
        <fullName evidence="6">SURF1-like protein</fullName>
    </recommendedName>
</protein>
<sequence>MAGLGAAVLFGVFVGLGIWQIERRAWKVDLIEAVEQRSAAGPVSAPGPAEWDRLTRNGDEYRRVAVKGRFLQDSSVLAQAVTDHGGGYWLMTPLRDARGFTVLVNRGFVPSRAIAARIDPPTGEIALAGLLRLSQTGGGFLRSNDPEADRWYSRDVAAIAAARSLPDPVAPYFVDVDNPARGVSERRPVGAGGYPIAGLTKTDFRNSHLAYALTWFALAGLTIVGAAIVLRRARSRGDDA</sequence>
<dbReference type="Pfam" id="PF02104">
    <property type="entry name" value="SURF1"/>
    <property type="match status" value="1"/>
</dbReference>
<dbReference type="Proteomes" id="UP001294412">
    <property type="component" value="Unassembled WGS sequence"/>
</dbReference>
<evidence type="ECO:0000313" key="7">
    <source>
        <dbReference type="EMBL" id="MDY8110221.1"/>
    </source>
</evidence>
<keyword evidence="3 6" id="KW-0812">Transmembrane</keyword>
<dbReference type="PROSITE" id="PS50895">
    <property type="entry name" value="SURF1"/>
    <property type="match status" value="1"/>
</dbReference>
<comment type="caution">
    <text evidence="7">The sequence shown here is derived from an EMBL/GenBank/DDBJ whole genome shotgun (WGS) entry which is preliminary data.</text>
</comment>
<evidence type="ECO:0000256" key="5">
    <source>
        <dbReference type="ARBA" id="ARBA00023136"/>
    </source>
</evidence>
<keyword evidence="8" id="KW-1185">Reference proteome</keyword>
<dbReference type="InterPro" id="IPR002994">
    <property type="entry name" value="Surf1/Shy1"/>
</dbReference>
<evidence type="ECO:0000313" key="8">
    <source>
        <dbReference type="Proteomes" id="UP001294412"/>
    </source>
</evidence>
<name>A0ABU5I4A4_9HYPH</name>
<comment type="subcellular location">
    <subcellularLocation>
        <location evidence="6">Cell membrane</location>
        <topology evidence="6">Multi-pass membrane protein</topology>
    </subcellularLocation>
    <subcellularLocation>
        <location evidence="1">Membrane</location>
    </subcellularLocation>
</comment>
<keyword evidence="6" id="KW-1003">Cell membrane</keyword>
<organism evidence="7 8">
    <name type="scientific">Fulvimarina uroteuthidis</name>
    <dbReference type="NCBI Taxonomy" id="3098149"/>
    <lineage>
        <taxon>Bacteria</taxon>
        <taxon>Pseudomonadati</taxon>
        <taxon>Pseudomonadota</taxon>
        <taxon>Alphaproteobacteria</taxon>
        <taxon>Hyphomicrobiales</taxon>
        <taxon>Aurantimonadaceae</taxon>
        <taxon>Fulvimarina</taxon>
    </lineage>
</organism>
<evidence type="ECO:0000256" key="1">
    <source>
        <dbReference type="ARBA" id="ARBA00004370"/>
    </source>
</evidence>
<evidence type="ECO:0000256" key="4">
    <source>
        <dbReference type="ARBA" id="ARBA00022989"/>
    </source>
</evidence>
<reference evidence="7 8" key="1">
    <citation type="submission" date="2023-12" db="EMBL/GenBank/DDBJ databases">
        <title>Description of Novel Strain Fulvimarina sp. 2208YS6-2-32 isolated from Uroteuthis (Photololigo) edulis.</title>
        <authorList>
            <person name="Park J.-S."/>
        </authorList>
    </citation>
    <scope>NUCLEOTIDE SEQUENCE [LARGE SCALE GENOMIC DNA]</scope>
    <source>
        <strain evidence="7 8">2208YS6-2-32</strain>
    </source>
</reference>
<keyword evidence="5 6" id="KW-0472">Membrane</keyword>
<comment type="caution">
    <text evidence="6">Lacks conserved residue(s) required for the propagation of feature annotation.</text>
</comment>
<evidence type="ECO:0000256" key="2">
    <source>
        <dbReference type="ARBA" id="ARBA00007165"/>
    </source>
</evidence>
<proteinExistence type="inferred from homology"/>
<dbReference type="PANTHER" id="PTHR23427">
    <property type="entry name" value="SURFEIT LOCUS PROTEIN"/>
    <property type="match status" value="1"/>
</dbReference>